<dbReference type="PANTHER" id="PTHR47972:SF5">
    <property type="entry name" value="KINESIN-LIKE PROTEIN KIFC3"/>
    <property type="match status" value="1"/>
</dbReference>
<dbReference type="GO" id="GO:0005874">
    <property type="term" value="C:microtubule"/>
    <property type="evidence" value="ECO:0007669"/>
    <property type="project" value="UniProtKB-KW"/>
</dbReference>
<evidence type="ECO:0000256" key="16">
    <source>
        <dbReference type="PROSITE-ProRule" id="PRU00283"/>
    </source>
</evidence>
<evidence type="ECO:0000256" key="12">
    <source>
        <dbReference type="ARBA" id="ARBA00023175"/>
    </source>
</evidence>
<dbReference type="Pfam" id="PF00225">
    <property type="entry name" value="Kinesin"/>
    <property type="match status" value="1"/>
</dbReference>
<evidence type="ECO:0000256" key="6">
    <source>
        <dbReference type="ARBA" id="ARBA00022701"/>
    </source>
</evidence>
<evidence type="ECO:0000256" key="18">
    <source>
        <dbReference type="SAM" id="Coils"/>
    </source>
</evidence>
<evidence type="ECO:0000256" key="9">
    <source>
        <dbReference type="ARBA" id="ARBA00022949"/>
    </source>
</evidence>
<dbReference type="GeneID" id="111165311"/>
<feature type="region of interest" description="Disordered" evidence="19">
    <location>
        <begin position="876"/>
        <end position="919"/>
    </location>
</feature>
<keyword evidence="7 16" id="KW-0547">Nucleotide-binding</keyword>
<feature type="binding site" evidence="16">
    <location>
        <begin position="614"/>
        <end position="621"/>
    </location>
    <ligand>
        <name>ATP</name>
        <dbReference type="ChEBI" id="CHEBI:30616"/>
    </ligand>
</feature>
<feature type="region of interest" description="Disordered" evidence="19">
    <location>
        <begin position="112"/>
        <end position="165"/>
    </location>
</feature>
<dbReference type="SMART" id="SM00129">
    <property type="entry name" value="KISc"/>
    <property type="match status" value="1"/>
</dbReference>
<evidence type="ECO:0000256" key="11">
    <source>
        <dbReference type="ARBA" id="ARBA00023136"/>
    </source>
</evidence>
<evidence type="ECO:0000313" key="22">
    <source>
        <dbReference type="Proteomes" id="UP000248483"/>
    </source>
</evidence>
<evidence type="ECO:0000256" key="3">
    <source>
        <dbReference type="ARBA" id="ARBA00004536"/>
    </source>
</evidence>
<keyword evidence="20" id="KW-0732">Signal</keyword>
<feature type="signal peptide" evidence="20">
    <location>
        <begin position="1"/>
        <end position="16"/>
    </location>
</feature>
<dbReference type="RefSeq" id="XP_030617534.1">
    <property type="nucleotide sequence ID" value="XM_030761674.1"/>
</dbReference>
<keyword evidence="9" id="KW-0965">Cell junction</keyword>
<dbReference type="PROSITE" id="PS50067">
    <property type="entry name" value="KINESIN_MOTOR_2"/>
    <property type="match status" value="1"/>
</dbReference>
<evidence type="ECO:0000259" key="21">
    <source>
        <dbReference type="PROSITE" id="PS50067"/>
    </source>
</evidence>
<feature type="compositionally biased region" description="Low complexity" evidence="19">
    <location>
        <begin position="121"/>
        <end position="141"/>
    </location>
</feature>
<comment type="function">
    <text evidence="15">Minus-end microtubule-dependent motor protein. Involved in apically targeted transport. Required for zonula adherens maintenance.</text>
</comment>
<evidence type="ECO:0000256" key="10">
    <source>
        <dbReference type="ARBA" id="ARBA00023054"/>
    </source>
</evidence>
<dbReference type="SUPFAM" id="SSF52540">
    <property type="entry name" value="P-loop containing nucleoside triphosphate hydrolases"/>
    <property type="match status" value="1"/>
</dbReference>
<evidence type="ECO:0000256" key="8">
    <source>
        <dbReference type="ARBA" id="ARBA00022840"/>
    </source>
</evidence>
<feature type="coiled-coil region" evidence="18">
    <location>
        <begin position="490"/>
        <end position="517"/>
    </location>
</feature>
<comment type="similarity">
    <text evidence="16 17">Belongs to the TRAFAC class myosin-kinesin ATPase superfamily. Kinesin family.</text>
</comment>
<proteinExistence type="inferred from homology"/>
<keyword evidence="13" id="KW-0206">Cytoskeleton</keyword>
<evidence type="ECO:0000256" key="7">
    <source>
        <dbReference type="ARBA" id="ARBA00022741"/>
    </source>
</evidence>
<comment type="subcellular location">
    <subcellularLocation>
        <location evidence="3">Cell junction</location>
        <location evidence="3">Adherens junction</location>
    </subcellularLocation>
    <subcellularLocation>
        <location evidence="2">Cytoplasm</location>
        <location evidence="2">Cytoskeleton</location>
        <location evidence="2">Microtubule organizing center</location>
        <location evidence="2">Centrosome</location>
    </subcellularLocation>
    <subcellularLocation>
        <location evidence="1">Cytoplasmic vesicle membrane</location>
        <topology evidence="1">Peripheral membrane protein</topology>
    </subcellularLocation>
</comment>
<evidence type="ECO:0000256" key="2">
    <source>
        <dbReference type="ARBA" id="ARBA00004300"/>
    </source>
</evidence>
<dbReference type="GO" id="GO:0008017">
    <property type="term" value="F:microtubule binding"/>
    <property type="evidence" value="ECO:0007669"/>
    <property type="project" value="InterPro"/>
</dbReference>
<dbReference type="InterPro" id="IPR027417">
    <property type="entry name" value="P-loop_NTPase"/>
</dbReference>
<keyword evidence="22" id="KW-1185">Reference proteome</keyword>
<dbReference type="GO" id="GO:0005871">
    <property type="term" value="C:kinesin complex"/>
    <property type="evidence" value="ECO:0007669"/>
    <property type="project" value="UniProtKB-ARBA"/>
</dbReference>
<dbReference type="InterPro" id="IPR027640">
    <property type="entry name" value="Kinesin-like_fam"/>
</dbReference>
<dbReference type="Gene3D" id="3.40.850.10">
    <property type="entry name" value="Kinesin motor domain"/>
    <property type="match status" value="1"/>
</dbReference>
<evidence type="ECO:0000256" key="13">
    <source>
        <dbReference type="ARBA" id="ARBA00023212"/>
    </source>
</evidence>
<protein>
    <recommendedName>
        <fullName evidence="17">Kinesin-like protein</fullName>
    </recommendedName>
</protein>
<dbReference type="FunFam" id="3.40.850.10:FF:000022">
    <property type="entry name" value="Kinesin-like protein"/>
    <property type="match status" value="1"/>
</dbReference>
<organism evidence="22 23">
    <name type="scientific">Delphinapterus leucas</name>
    <name type="common">Beluga whale</name>
    <dbReference type="NCBI Taxonomy" id="9749"/>
    <lineage>
        <taxon>Eukaryota</taxon>
        <taxon>Metazoa</taxon>
        <taxon>Chordata</taxon>
        <taxon>Craniata</taxon>
        <taxon>Vertebrata</taxon>
        <taxon>Euteleostomi</taxon>
        <taxon>Mammalia</taxon>
        <taxon>Eutheria</taxon>
        <taxon>Laurasiatheria</taxon>
        <taxon>Artiodactyla</taxon>
        <taxon>Whippomorpha</taxon>
        <taxon>Cetacea</taxon>
        <taxon>Odontoceti</taxon>
        <taxon>Monodontidae</taxon>
        <taxon>Delphinapterus</taxon>
    </lineage>
</organism>
<dbReference type="Proteomes" id="UP000248483">
    <property type="component" value="Unplaced"/>
</dbReference>
<dbReference type="PANTHER" id="PTHR47972">
    <property type="entry name" value="KINESIN-LIKE PROTEIN KLP-3"/>
    <property type="match status" value="1"/>
</dbReference>
<evidence type="ECO:0000256" key="15">
    <source>
        <dbReference type="ARBA" id="ARBA00060102"/>
    </source>
</evidence>
<dbReference type="InterPro" id="IPR019821">
    <property type="entry name" value="Kinesin_motor_CS"/>
</dbReference>
<keyword evidence="5" id="KW-0597">Phosphoprotein</keyword>
<evidence type="ECO:0000313" key="23">
    <source>
        <dbReference type="RefSeq" id="XP_030617534.1"/>
    </source>
</evidence>
<dbReference type="PRINTS" id="PR00380">
    <property type="entry name" value="KINESINHEAVY"/>
</dbReference>
<dbReference type="GO" id="GO:0005912">
    <property type="term" value="C:adherens junction"/>
    <property type="evidence" value="ECO:0007669"/>
    <property type="project" value="UniProtKB-SubCell"/>
</dbReference>
<dbReference type="GO" id="GO:0005813">
    <property type="term" value="C:centrosome"/>
    <property type="evidence" value="ECO:0007669"/>
    <property type="project" value="UniProtKB-SubCell"/>
</dbReference>
<keyword evidence="4" id="KW-0963">Cytoplasm</keyword>
<keyword evidence="10 18" id="KW-0175">Coiled coil</keyword>
<dbReference type="InterPro" id="IPR001752">
    <property type="entry name" value="Kinesin_motor_dom"/>
</dbReference>
<evidence type="ECO:0000256" key="20">
    <source>
        <dbReference type="SAM" id="SignalP"/>
    </source>
</evidence>
<evidence type="ECO:0000256" key="14">
    <source>
        <dbReference type="ARBA" id="ARBA00023329"/>
    </source>
</evidence>
<dbReference type="GO" id="GO:0030659">
    <property type="term" value="C:cytoplasmic vesicle membrane"/>
    <property type="evidence" value="ECO:0007669"/>
    <property type="project" value="UniProtKB-SubCell"/>
</dbReference>
<evidence type="ECO:0000256" key="17">
    <source>
        <dbReference type="RuleBase" id="RU000394"/>
    </source>
</evidence>
<dbReference type="GO" id="GO:0003777">
    <property type="term" value="F:microtubule motor activity"/>
    <property type="evidence" value="ECO:0007669"/>
    <property type="project" value="InterPro"/>
</dbReference>
<dbReference type="GO" id="GO:0005524">
    <property type="term" value="F:ATP binding"/>
    <property type="evidence" value="ECO:0007669"/>
    <property type="project" value="UniProtKB-UniRule"/>
</dbReference>
<evidence type="ECO:0000256" key="4">
    <source>
        <dbReference type="ARBA" id="ARBA00022490"/>
    </source>
</evidence>
<feature type="coiled-coil region" evidence="18">
    <location>
        <begin position="365"/>
        <end position="431"/>
    </location>
</feature>
<evidence type="ECO:0000256" key="19">
    <source>
        <dbReference type="SAM" id="MobiDB-lite"/>
    </source>
</evidence>
<dbReference type="AlphaFoldDB" id="A0A7F8K7T5"/>
<dbReference type="InterPro" id="IPR036961">
    <property type="entry name" value="Kinesin_motor_dom_sf"/>
</dbReference>
<evidence type="ECO:0000256" key="1">
    <source>
        <dbReference type="ARBA" id="ARBA00004284"/>
    </source>
</evidence>
<dbReference type="CDD" id="cd01366">
    <property type="entry name" value="KISc_C_terminal"/>
    <property type="match status" value="1"/>
</dbReference>
<dbReference type="PROSITE" id="PS00411">
    <property type="entry name" value="KINESIN_MOTOR_1"/>
    <property type="match status" value="1"/>
</dbReference>
<sequence length="919" mass="102221">MFVVLALVRLSSNIWALQRGRWERDRSTGQKEAPGCHGWHWPGPCTSGGAVLAELQASSPEGILVSAIMDHGLQAARRPEEAAEPRRAMVPSRRTWNLGATPSLRGLWRVGRAGEPEPGMARPAPASPAARPFPHTGPGRLRTGRGRDSPAGGDEDSSTRSAARPALAQCRALSVDWASPGSPHRLYLTLQVEHLKQKLISQAQEVSRLRSELGGTDLEKHRDLLIVENERLRQEMRRCEAELQDMRAKPAVPCTGCEHSQESAQLRDKLSQLQLEVAENKGLLSELNLEVQQKTDRLAEVELRLKDCLAEKAQEEERLSRRLRDSHETIASLRAQSPPVKYVMKTVEVESSKTKQALSESQARNQHLQEQVAMQRQVLKEMEQQLQSSHQLTAQLRAQITMYESELERAHGQMLEEMQSLEEDKNRAIEEAFARAQVEMKAVHENLAGVRTNLLTLQPALRTLTNDYNGLKRQVRGFPLLLQEALKSVKAEIGQAIDEVNSNNQELLRKYRRELQLRKKCHNELVRLKGNIRVIARVRPVTKEDGEGPEATNAVTFDPDDDSIIHLLHKGKPVSFELDKVFSPKASQQDVFQEVQALITSCIDGFNVCIFAYGQTGAGKTYTMEGTLENPGINQRALQLLFSEVQEKASDWEYTITVSAAEIYNEVLRDLLGQEPQEKLEIRLCPDGSGQLYVPGLTEFQVQSVEDINKVFEFGHTNRTTEFTNLNEHSSRSHALLIVTVHGVDGSTGLRTTGKLNLVDLAGSERVGKSGAEGSRLREAQHINKSLSALGDVIAALRSRQGHVPFRNSKLTYLLQDSLSGDSKTLMVVQVSPVEKNTSETLYSLKFAERVRSVELGPGSRRAELVSWSSQEHLEWEPACQTPQPSARAHSAPGSGTTSRPGSIRRKLQPSGKSRPLPV</sequence>
<dbReference type="CTD" id="3801"/>
<keyword evidence="11" id="KW-0472">Membrane</keyword>
<accession>A0A7F8K7T5</accession>
<dbReference type="GO" id="GO:0007018">
    <property type="term" value="P:microtubule-based movement"/>
    <property type="evidence" value="ECO:0007669"/>
    <property type="project" value="InterPro"/>
</dbReference>
<keyword evidence="14" id="KW-0968">Cytoplasmic vesicle</keyword>
<keyword evidence="12 16" id="KW-0505">Motor protein</keyword>
<feature type="domain" description="Kinesin motor" evidence="21">
    <location>
        <begin position="531"/>
        <end position="854"/>
    </location>
</feature>
<keyword evidence="6 17" id="KW-0493">Microtubule</keyword>
<feature type="chain" id="PRO_5028815632" description="Kinesin-like protein" evidence="20">
    <location>
        <begin position="17"/>
        <end position="919"/>
    </location>
</feature>
<name>A0A7F8K7T5_DELLE</name>
<keyword evidence="8 16" id="KW-0067">ATP-binding</keyword>
<reference evidence="23" key="1">
    <citation type="submission" date="2025-08" db="UniProtKB">
        <authorList>
            <consortium name="RefSeq"/>
        </authorList>
    </citation>
    <scope>IDENTIFICATION</scope>
    <source>
        <tissue evidence="23">Blood</tissue>
    </source>
</reference>
<gene>
    <name evidence="23" type="primary">KIFC3</name>
</gene>
<evidence type="ECO:0000256" key="5">
    <source>
        <dbReference type="ARBA" id="ARBA00022553"/>
    </source>
</evidence>
<feature type="coiled-coil region" evidence="18">
    <location>
        <begin position="192"/>
        <end position="318"/>
    </location>
</feature>